<dbReference type="AlphaFoldDB" id="A0A177AT26"/>
<comment type="caution">
    <text evidence="1">The sequence shown here is derived from an EMBL/GenBank/DDBJ whole genome shotgun (WGS) entry which is preliminary data.</text>
</comment>
<feature type="non-terminal residue" evidence="1">
    <location>
        <position position="1"/>
    </location>
</feature>
<dbReference type="InterPro" id="IPR016024">
    <property type="entry name" value="ARM-type_fold"/>
</dbReference>
<dbReference type="SUPFAM" id="SSF48371">
    <property type="entry name" value="ARM repeat"/>
    <property type="match status" value="1"/>
</dbReference>
<evidence type="ECO:0000313" key="1">
    <source>
        <dbReference type="EMBL" id="OAF65149.1"/>
    </source>
</evidence>
<proteinExistence type="predicted"/>
<dbReference type="OrthoDB" id="194358at2759"/>
<evidence type="ECO:0008006" key="3">
    <source>
        <dbReference type="Google" id="ProtNLM"/>
    </source>
</evidence>
<gene>
    <name evidence="1" type="ORF">A3Q56_07154</name>
</gene>
<name>A0A177AT26_9BILA</name>
<dbReference type="Proteomes" id="UP000078046">
    <property type="component" value="Unassembled WGS sequence"/>
</dbReference>
<organism evidence="1 2">
    <name type="scientific">Intoshia linei</name>
    <dbReference type="NCBI Taxonomy" id="1819745"/>
    <lineage>
        <taxon>Eukaryota</taxon>
        <taxon>Metazoa</taxon>
        <taxon>Spiralia</taxon>
        <taxon>Lophotrochozoa</taxon>
        <taxon>Mesozoa</taxon>
        <taxon>Orthonectida</taxon>
        <taxon>Rhopaluridae</taxon>
        <taxon>Intoshia</taxon>
    </lineage>
</organism>
<protein>
    <recommendedName>
        <fullName evidence="3">TOG domain-containing protein</fullName>
    </recommendedName>
</protein>
<evidence type="ECO:0000313" key="2">
    <source>
        <dbReference type="Proteomes" id="UP000078046"/>
    </source>
</evidence>
<keyword evidence="2" id="KW-1185">Reference proteome</keyword>
<sequence>NNINKCLSSKLQLERCDWVYIFDEIPKKKQQEMIVSLTDKVNVMLSSAKPPQNFIVPKHDEELAQTRKESSDSTKIIRLRGRRAVTKTSSQLTIEYSAQEYWTKHFNSEENVSWDKLYESFSKNFSVAFSQLNEQEGFTWTKQVIGEVIETENDNVSYNSFIDFCTYNGSPNGVWETISGHIAEAIAVKRVFDVESQFRVNVVEQLGKYHSNLVISSLLRLLKDANPNVISVAIISLSKTGVKTHHICTSLLNLTKHSDRLVRQSACLALGKLQYSPAITRLIHIWRNDFISVVRDSAHAALKSIGGVDAEQAVKVTRILEEELKDLSMK</sequence>
<accession>A0A177AT26</accession>
<dbReference type="Pfam" id="PF13646">
    <property type="entry name" value="HEAT_2"/>
    <property type="match status" value="1"/>
</dbReference>
<reference evidence="1 2" key="1">
    <citation type="submission" date="2016-04" db="EMBL/GenBank/DDBJ databases">
        <title>The genome of Intoshia linei affirms orthonectids as highly simplified spiralians.</title>
        <authorList>
            <person name="Mikhailov K.V."/>
            <person name="Slusarev G.S."/>
            <person name="Nikitin M.A."/>
            <person name="Logacheva M.D."/>
            <person name="Penin A."/>
            <person name="Aleoshin V."/>
            <person name="Panchin Y.V."/>
        </authorList>
    </citation>
    <scope>NUCLEOTIDE SEQUENCE [LARGE SCALE GENOMIC DNA]</scope>
    <source>
        <strain evidence="1">Intl2013</strain>
        <tissue evidence="1">Whole animal</tissue>
    </source>
</reference>
<dbReference type="Gene3D" id="1.25.10.10">
    <property type="entry name" value="Leucine-rich Repeat Variant"/>
    <property type="match status" value="1"/>
</dbReference>
<dbReference type="InterPro" id="IPR011989">
    <property type="entry name" value="ARM-like"/>
</dbReference>
<dbReference type="EMBL" id="LWCA01001425">
    <property type="protein sequence ID" value="OAF65149.1"/>
    <property type="molecule type" value="Genomic_DNA"/>
</dbReference>